<organism evidence="3 5">
    <name type="scientific">Brevibacterium aurantiacum</name>
    <dbReference type="NCBI Taxonomy" id="273384"/>
    <lineage>
        <taxon>Bacteria</taxon>
        <taxon>Bacillati</taxon>
        <taxon>Actinomycetota</taxon>
        <taxon>Actinomycetes</taxon>
        <taxon>Micrococcales</taxon>
        <taxon>Brevibacteriaceae</taxon>
        <taxon>Brevibacterium</taxon>
    </lineage>
</organism>
<dbReference type="EMBL" id="NRGP01000003">
    <property type="protein sequence ID" value="PCC48039.1"/>
    <property type="molecule type" value="Genomic_DNA"/>
</dbReference>
<gene>
    <name evidence="4" type="ORF">BAUR920_02675</name>
    <name evidence="3" type="ORF">CIK64_02065</name>
</gene>
<proteinExistence type="predicted"/>
<accession>A0A2H1K1P2</accession>
<evidence type="ECO:0000259" key="2">
    <source>
        <dbReference type="Pfam" id="PF00589"/>
    </source>
</evidence>
<dbReference type="InterPro" id="IPR011010">
    <property type="entry name" value="DNA_brk_join_enz"/>
</dbReference>
<protein>
    <submittedName>
        <fullName evidence="4">Phage integrase family protein</fullName>
    </submittedName>
</protein>
<dbReference type="AlphaFoldDB" id="A0A2A3Z924"/>
<evidence type="ECO:0000256" key="1">
    <source>
        <dbReference type="ARBA" id="ARBA00023172"/>
    </source>
</evidence>
<reference evidence="6" key="2">
    <citation type="submission" date="2017-03" db="EMBL/GenBank/DDBJ databases">
        <authorList>
            <person name="Monnet C."/>
        </authorList>
    </citation>
    <scope>NUCLEOTIDE SEQUENCE [LARGE SCALE GENOMIC DNA]</scope>
    <source>
        <strain evidence="6">CNRZ 920</strain>
    </source>
</reference>
<dbReference type="GO" id="GO:0003677">
    <property type="term" value="F:DNA binding"/>
    <property type="evidence" value="ECO:0007669"/>
    <property type="project" value="InterPro"/>
</dbReference>
<dbReference type="Pfam" id="PF00589">
    <property type="entry name" value="Phage_integrase"/>
    <property type="match status" value="1"/>
</dbReference>
<dbReference type="GO" id="GO:0015074">
    <property type="term" value="P:DNA integration"/>
    <property type="evidence" value="ECO:0007669"/>
    <property type="project" value="InterPro"/>
</dbReference>
<reference evidence="3 5" key="1">
    <citation type="journal article" date="2017" name="Elife">
        <title>Extensive horizontal gene transfer in cheese-associated bacteria.</title>
        <authorList>
            <person name="Bonham K.S."/>
            <person name="Wolfe B.E."/>
            <person name="Dutton R.J."/>
        </authorList>
    </citation>
    <scope>NUCLEOTIDE SEQUENCE [LARGE SCALE GENOMIC DNA]</scope>
    <source>
        <strain evidence="3 5">947_7</strain>
    </source>
</reference>
<keyword evidence="1" id="KW-0233">DNA recombination</keyword>
<reference evidence="4" key="3">
    <citation type="submission" date="2017-03" db="EMBL/GenBank/DDBJ databases">
        <authorList>
            <person name="Afonso C.L."/>
            <person name="Miller P.J."/>
            <person name="Scott M.A."/>
            <person name="Spackman E."/>
            <person name="Goraichik I."/>
            <person name="Dimitrov K.M."/>
            <person name="Suarez D.L."/>
            <person name="Swayne D.E."/>
        </authorList>
    </citation>
    <scope>NUCLEOTIDE SEQUENCE [LARGE SCALE GENOMIC DNA]</scope>
    <source>
        <strain evidence="4">CNRZ 920</strain>
    </source>
</reference>
<evidence type="ECO:0000313" key="6">
    <source>
        <dbReference type="Proteomes" id="UP000234289"/>
    </source>
</evidence>
<name>A0A2A3Z924_BREAU</name>
<dbReference type="InterPro" id="IPR013762">
    <property type="entry name" value="Integrase-like_cat_sf"/>
</dbReference>
<dbReference type="InterPro" id="IPR002104">
    <property type="entry name" value="Integrase_catalytic"/>
</dbReference>
<dbReference type="Gene3D" id="1.10.443.10">
    <property type="entry name" value="Intergrase catalytic core"/>
    <property type="match status" value="1"/>
</dbReference>
<evidence type="ECO:0000313" key="5">
    <source>
        <dbReference type="Proteomes" id="UP000217564"/>
    </source>
</evidence>
<sequence length="110" mass="12059">MTALRQSQETRPSAVSLAGKGTWKWSNNYRRTLRAALKDIESDCQMSPHVFRKSVATLINAEATLEAAAAVLGHSITAVTAKHYVKKATAAPDMSEILDRFGKNRNEKDG</sequence>
<dbReference type="EMBL" id="FXZG01000017">
    <property type="protein sequence ID" value="SMX93232.1"/>
    <property type="molecule type" value="Genomic_DNA"/>
</dbReference>
<dbReference type="Proteomes" id="UP000217564">
    <property type="component" value="Unassembled WGS sequence"/>
</dbReference>
<dbReference type="Proteomes" id="UP000234289">
    <property type="component" value="Unassembled WGS sequence"/>
</dbReference>
<dbReference type="SUPFAM" id="SSF56349">
    <property type="entry name" value="DNA breaking-rejoining enzymes"/>
    <property type="match status" value="1"/>
</dbReference>
<evidence type="ECO:0000313" key="3">
    <source>
        <dbReference type="EMBL" id="PCC48039.1"/>
    </source>
</evidence>
<dbReference type="GO" id="GO:0006310">
    <property type="term" value="P:DNA recombination"/>
    <property type="evidence" value="ECO:0007669"/>
    <property type="project" value="UniProtKB-KW"/>
</dbReference>
<dbReference type="RefSeq" id="WP_096161605.1">
    <property type="nucleotide sequence ID" value="NZ_FXZG01000017.1"/>
</dbReference>
<feature type="domain" description="Tyr recombinase" evidence="2">
    <location>
        <begin position="19"/>
        <end position="88"/>
    </location>
</feature>
<accession>A0A2A3Z924</accession>
<evidence type="ECO:0000313" key="4">
    <source>
        <dbReference type="EMBL" id="SMX93232.1"/>
    </source>
</evidence>